<name>A0A397H3Q7_9GLOM</name>
<dbReference type="AlphaFoldDB" id="A0A397H3Q7"/>
<dbReference type="EMBL" id="PQFF01000361">
    <property type="protein sequence ID" value="RHZ56053.1"/>
    <property type="molecule type" value="Genomic_DNA"/>
</dbReference>
<comment type="caution">
    <text evidence="1">The sequence shown here is derived from an EMBL/GenBank/DDBJ whole genome shotgun (WGS) entry which is preliminary data.</text>
</comment>
<gene>
    <name evidence="1" type="ORF">Glove_406g43</name>
</gene>
<sequence>MYHGMKIKHDEYRKETEAATTDYLQRKTKPCPKMCMADSNEIRTKGNKSHRPSCHLYA</sequence>
<evidence type="ECO:0000313" key="1">
    <source>
        <dbReference type="EMBL" id="RHZ56053.1"/>
    </source>
</evidence>
<evidence type="ECO:0000313" key="2">
    <source>
        <dbReference type="Proteomes" id="UP000266861"/>
    </source>
</evidence>
<proteinExistence type="predicted"/>
<organism evidence="1 2">
    <name type="scientific">Diversispora epigaea</name>
    <dbReference type="NCBI Taxonomy" id="1348612"/>
    <lineage>
        <taxon>Eukaryota</taxon>
        <taxon>Fungi</taxon>
        <taxon>Fungi incertae sedis</taxon>
        <taxon>Mucoromycota</taxon>
        <taxon>Glomeromycotina</taxon>
        <taxon>Glomeromycetes</taxon>
        <taxon>Diversisporales</taxon>
        <taxon>Diversisporaceae</taxon>
        <taxon>Diversispora</taxon>
    </lineage>
</organism>
<dbReference type="OrthoDB" id="1431934at2759"/>
<keyword evidence="2" id="KW-1185">Reference proteome</keyword>
<protein>
    <submittedName>
        <fullName evidence="1">Uncharacterized protein</fullName>
    </submittedName>
</protein>
<reference evidence="1 2" key="1">
    <citation type="submission" date="2018-08" db="EMBL/GenBank/DDBJ databases">
        <title>Genome and evolution of the arbuscular mycorrhizal fungus Diversispora epigaea (formerly Glomus versiforme) and its bacterial endosymbionts.</title>
        <authorList>
            <person name="Sun X."/>
            <person name="Fei Z."/>
            <person name="Harrison M."/>
        </authorList>
    </citation>
    <scope>NUCLEOTIDE SEQUENCE [LARGE SCALE GENOMIC DNA]</scope>
    <source>
        <strain evidence="1 2">IT104</strain>
    </source>
</reference>
<dbReference type="Proteomes" id="UP000266861">
    <property type="component" value="Unassembled WGS sequence"/>
</dbReference>
<accession>A0A397H3Q7</accession>